<dbReference type="EMBL" id="JPSP01000010">
    <property type="protein sequence ID" value="KFF41249.1"/>
    <property type="molecule type" value="Genomic_DNA"/>
</dbReference>
<dbReference type="STRING" id="1527444.ucyna2_00873"/>
<evidence type="ECO:0000313" key="3">
    <source>
        <dbReference type="Proteomes" id="UP000028922"/>
    </source>
</evidence>
<evidence type="ECO:0000313" key="2">
    <source>
        <dbReference type="EMBL" id="KFF41249.1"/>
    </source>
</evidence>
<dbReference type="eggNOG" id="COG0612">
    <property type="taxonomic scope" value="Bacteria"/>
</dbReference>
<accession>A0A086CGD5</accession>
<sequence>MMQISLFRQFRWISLILITILFIVLIVRLPATAKTPTDYKELEFPSLSNITLPDYERYELDNGMVVYLMEDHQLPLIKGNALIK</sequence>
<keyword evidence="1" id="KW-1133">Transmembrane helix</keyword>
<protein>
    <submittedName>
        <fullName evidence="2">Uncharacterized protein</fullName>
    </submittedName>
</protein>
<reference evidence="2 3" key="1">
    <citation type="submission" date="2014-08" db="EMBL/GenBank/DDBJ databases">
        <title>Comparative genomics reveals surprising divergence of two closely related strains of uncultivated UCYN-A cyanobacteria.</title>
        <authorList>
            <person name="Bombar D."/>
            <person name="Heller P."/>
            <person name="Sanchez-Baracaldo P."/>
            <person name="Carter B.J."/>
            <person name="Zert J.P."/>
        </authorList>
    </citation>
    <scope>NUCLEOTIDE SEQUENCE [LARGE SCALE GENOMIC DNA]</scope>
</reference>
<dbReference type="AlphaFoldDB" id="A0A086CGD5"/>
<gene>
    <name evidence="2" type="ORF">ucyna2_00873</name>
</gene>
<evidence type="ECO:0000256" key="1">
    <source>
        <dbReference type="SAM" id="Phobius"/>
    </source>
</evidence>
<name>A0A086CGD5_9CHRO</name>
<dbReference type="Proteomes" id="UP000028922">
    <property type="component" value="Unassembled WGS sequence"/>
</dbReference>
<organism evidence="2 3">
    <name type="scientific">Candidatus Atelocyanobacterium thalassa isolate SIO64986</name>
    <dbReference type="NCBI Taxonomy" id="1527444"/>
    <lineage>
        <taxon>Bacteria</taxon>
        <taxon>Bacillati</taxon>
        <taxon>Cyanobacteriota</taxon>
        <taxon>Cyanophyceae</taxon>
        <taxon>Oscillatoriophycideae</taxon>
        <taxon>Chroococcales</taxon>
        <taxon>Aphanothecaceae</taxon>
        <taxon>Candidatus Atelocyanobacterium</taxon>
        <taxon>Candidatus Atelocyanobacterium thalassae</taxon>
    </lineage>
</organism>
<comment type="caution">
    <text evidence="2">The sequence shown here is derived from an EMBL/GenBank/DDBJ whole genome shotgun (WGS) entry which is preliminary data.</text>
</comment>
<proteinExistence type="predicted"/>
<feature type="transmembrane region" description="Helical" evidence="1">
    <location>
        <begin position="12"/>
        <end position="31"/>
    </location>
</feature>
<keyword evidence="1" id="KW-0812">Transmembrane</keyword>
<feature type="non-terminal residue" evidence="2">
    <location>
        <position position="84"/>
    </location>
</feature>
<keyword evidence="1" id="KW-0472">Membrane</keyword>